<sequence>MTTIICEIVVPKIYIFQDYLKLKNIIKHQIIQNKHIYTCIYYPDIDIRLRFSFLVISESSTKQVVEGKISRLKVLSCHQGSVQLRAYHQLTFTIASLETQVDRLARCSLVTHLDACTKVRLTQVCLKRMIIRVDLQFPVQKIDLVQTKVKQVGYKMTRIFSIIIQHYYVIYYMTHQTVTLYNLQFQILLFNLY</sequence>
<dbReference type="EMBL" id="CAXDID020000042">
    <property type="protein sequence ID" value="CAL6000983.1"/>
    <property type="molecule type" value="Genomic_DNA"/>
</dbReference>
<gene>
    <name evidence="2" type="ORF">HINF_LOCUS17101</name>
    <name evidence="1" type="ORF">HINF_LOCUS61430</name>
</gene>
<protein>
    <submittedName>
        <fullName evidence="2">Hypothetical_protein</fullName>
    </submittedName>
</protein>
<dbReference type="EMBL" id="CATOUU010001125">
    <property type="protein sequence ID" value="CAI9973785.1"/>
    <property type="molecule type" value="Genomic_DNA"/>
</dbReference>
<organism evidence="1">
    <name type="scientific">Hexamita inflata</name>
    <dbReference type="NCBI Taxonomy" id="28002"/>
    <lineage>
        <taxon>Eukaryota</taxon>
        <taxon>Metamonada</taxon>
        <taxon>Diplomonadida</taxon>
        <taxon>Hexamitidae</taxon>
        <taxon>Hexamitinae</taxon>
        <taxon>Hexamita</taxon>
    </lineage>
</organism>
<keyword evidence="3" id="KW-1185">Reference proteome</keyword>
<comment type="caution">
    <text evidence="1">The sequence shown here is derived from an EMBL/GenBank/DDBJ whole genome shotgun (WGS) entry which is preliminary data.</text>
</comment>
<evidence type="ECO:0000313" key="3">
    <source>
        <dbReference type="Proteomes" id="UP001642409"/>
    </source>
</evidence>
<evidence type="ECO:0000313" key="2">
    <source>
        <dbReference type="EMBL" id="CAL6000983.1"/>
    </source>
</evidence>
<proteinExistence type="predicted"/>
<accession>A0AA86RAF4</accession>
<evidence type="ECO:0000313" key="1">
    <source>
        <dbReference type="EMBL" id="CAI9973785.1"/>
    </source>
</evidence>
<dbReference type="AlphaFoldDB" id="A0AA86RAF4"/>
<name>A0AA86RAF4_9EUKA</name>
<reference evidence="2 3" key="2">
    <citation type="submission" date="2024-07" db="EMBL/GenBank/DDBJ databases">
        <authorList>
            <person name="Akdeniz Z."/>
        </authorList>
    </citation>
    <scope>NUCLEOTIDE SEQUENCE [LARGE SCALE GENOMIC DNA]</scope>
</reference>
<reference evidence="1" key="1">
    <citation type="submission" date="2023-06" db="EMBL/GenBank/DDBJ databases">
        <authorList>
            <person name="Kurt Z."/>
        </authorList>
    </citation>
    <scope>NUCLEOTIDE SEQUENCE</scope>
</reference>
<dbReference type="Proteomes" id="UP001642409">
    <property type="component" value="Unassembled WGS sequence"/>
</dbReference>